<dbReference type="PANTHER" id="PTHR34068">
    <property type="entry name" value="UPF0145 PROTEIN YBJQ"/>
    <property type="match status" value="1"/>
</dbReference>
<dbReference type="EMBL" id="QRXV01000037">
    <property type="protein sequence ID" value="RGU34445.1"/>
    <property type="molecule type" value="Genomic_DNA"/>
</dbReference>
<accession>A0A174FXN0</accession>
<reference evidence="4 5" key="1">
    <citation type="submission" date="2018-08" db="EMBL/GenBank/DDBJ databases">
        <title>A genome reference for cultivated species of the human gut microbiota.</title>
        <authorList>
            <person name="Zou Y."/>
            <person name="Xue W."/>
            <person name="Luo G."/>
        </authorList>
    </citation>
    <scope>NUCLEOTIDE SEQUENCE [LARGE SCALE GENOMIC DNA]</scope>
    <source>
        <strain evidence="4 5">AF17-20</strain>
    </source>
</reference>
<dbReference type="SUPFAM" id="SSF117782">
    <property type="entry name" value="YbjQ-like"/>
    <property type="match status" value="1"/>
</dbReference>
<gene>
    <name evidence="4" type="ORF">DWW83_20965</name>
    <name evidence="3" type="ORF">GAQ59_10250</name>
</gene>
<organism evidence="4 5">
    <name type="scientific">Bacteroides uniformis</name>
    <dbReference type="NCBI Taxonomy" id="820"/>
    <lineage>
        <taxon>Bacteria</taxon>
        <taxon>Pseudomonadati</taxon>
        <taxon>Bacteroidota</taxon>
        <taxon>Bacteroidia</taxon>
        <taxon>Bacteroidales</taxon>
        <taxon>Bacteroidaceae</taxon>
        <taxon>Bacteroides</taxon>
    </lineage>
</organism>
<dbReference type="Gene3D" id="3.30.110.70">
    <property type="entry name" value="Hypothetical protein apc22750. Chain B"/>
    <property type="match status" value="1"/>
</dbReference>
<dbReference type="Proteomes" id="UP000284022">
    <property type="component" value="Unassembled WGS sequence"/>
</dbReference>
<dbReference type="RefSeq" id="WP_005828939.1">
    <property type="nucleotide sequence ID" value="NZ_BAABXG010000001.1"/>
</dbReference>
<dbReference type="Proteomes" id="UP000433928">
    <property type="component" value="Unassembled WGS sequence"/>
</dbReference>
<comment type="similarity">
    <text evidence="1 2">Belongs to the UPF0145 family.</text>
</comment>
<evidence type="ECO:0000313" key="5">
    <source>
        <dbReference type="Proteomes" id="UP000284022"/>
    </source>
</evidence>
<proteinExistence type="inferred from homology"/>
<dbReference type="HAMAP" id="MF_00338">
    <property type="entry name" value="UPF0145"/>
    <property type="match status" value="1"/>
</dbReference>
<evidence type="ECO:0000313" key="6">
    <source>
        <dbReference type="Proteomes" id="UP000433928"/>
    </source>
</evidence>
<dbReference type="EMBL" id="WCUG01000008">
    <property type="protein sequence ID" value="KAB4169565.1"/>
    <property type="molecule type" value="Genomic_DNA"/>
</dbReference>
<evidence type="ECO:0000256" key="1">
    <source>
        <dbReference type="ARBA" id="ARBA00010751"/>
    </source>
</evidence>
<evidence type="ECO:0000313" key="3">
    <source>
        <dbReference type="EMBL" id="KAB4169565.1"/>
    </source>
</evidence>
<dbReference type="PANTHER" id="PTHR34068:SF1">
    <property type="entry name" value="UPF0145 PROTEIN YBJQ"/>
    <property type="match status" value="1"/>
</dbReference>
<dbReference type="InterPro" id="IPR002765">
    <property type="entry name" value="UPF0145_YbjQ-like"/>
</dbReference>
<protein>
    <recommendedName>
        <fullName evidence="2">UPF0145 protein DWW83_20965</fullName>
    </recommendedName>
</protein>
<evidence type="ECO:0000313" key="4">
    <source>
        <dbReference type="EMBL" id="RGU34445.1"/>
    </source>
</evidence>
<evidence type="ECO:0000256" key="2">
    <source>
        <dbReference type="HAMAP-Rule" id="MF_00338"/>
    </source>
</evidence>
<sequence length="321" mass="36957">MIITTTNNIENYSIKRYLGVVNANIVIGANFFSDFAASLTDVFGGRSNTYQNKLNTIYKEVMAELKAKAKSFQADAIVGLHIDFDEVSGGGKSMFMVSASGTAVMIENNFEDRYFMYKALSDIHDYWKKGFLSEEEYNYEKARIIEKYNSAISAEVTVVKETKEYEAKKLREQEEQEAYTKKVLEEKLIIAKKELENRCPCSEDTIKETTHLQIQASDYNNIPYNTDDSMESIIAKFIRLNRIPEACKYYMDETGLNDTDAIEFVVDTYKKIDQIDKDAFERLLNKLRVLKNKGFIEQAINEYQKFTLSEKNAAETFINDL</sequence>
<dbReference type="InterPro" id="IPR035439">
    <property type="entry name" value="UPF0145_dom_sf"/>
</dbReference>
<dbReference type="Pfam" id="PF01906">
    <property type="entry name" value="YbjQ_1"/>
    <property type="match status" value="1"/>
</dbReference>
<reference evidence="3 6" key="2">
    <citation type="journal article" date="2019" name="Nat. Med.">
        <title>A library of human gut bacterial isolates paired with longitudinal multiomics data enables mechanistic microbiome research.</title>
        <authorList>
            <person name="Poyet M."/>
            <person name="Groussin M."/>
            <person name="Gibbons S.M."/>
            <person name="Avila-Pacheco J."/>
            <person name="Jiang X."/>
            <person name="Kearney S.M."/>
            <person name="Perrotta A.R."/>
            <person name="Berdy B."/>
            <person name="Zhao S."/>
            <person name="Lieberman T.D."/>
            <person name="Swanson P.K."/>
            <person name="Smith M."/>
            <person name="Roesemann S."/>
            <person name="Alexander J.E."/>
            <person name="Rich S.A."/>
            <person name="Livny J."/>
            <person name="Vlamakis H."/>
            <person name="Clish C."/>
            <person name="Bullock K."/>
            <person name="Deik A."/>
            <person name="Scott J."/>
            <person name="Pierce K.A."/>
            <person name="Xavier R.J."/>
            <person name="Alm E.J."/>
        </authorList>
    </citation>
    <scope>NUCLEOTIDE SEQUENCE [LARGE SCALE GENOMIC DNA]</scope>
    <source>
        <strain evidence="3 6">BIOML-A27</strain>
    </source>
</reference>
<comment type="caution">
    <text evidence="4">The sequence shown here is derived from an EMBL/GenBank/DDBJ whole genome shotgun (WGS) entry which is preliminary data.</text>
</comment>
<name>A0A174FXN0_BACUN</name>
<dbReference type="GeneID" id="99752271"/>
<dbReference type="AlphaFoldDB" id="A0A174FXN0"/>